<dbReference type="PROSITE" id="PS51471">
    <property type="entry name" value="FE2OG_OXY"/>
    <property type="match status" value="1"/>
</dbReference>
<feature type="binding site" evidence="14">
    <location>
        <position position="135"/>
    </location>
    <ligand>
        <name>substrate</name>
    </ligand>
</feature>
<evidence type="ECO:0000256" key="10">
    <source>
        <dbReference type="ARBA" id="ARBA00066725"/>
    </source>
</evidence>
<evidence type="ECO:0000256" key="1">
    <source>
        <dbReference type="ARBA" id="ARBA00007879"/>
    </source>
</evidence>
<dbReference type="GO" id="GO:0035513">
    <property type="term" value="P:oxidative RNA demethylation"/>
    <property type="evidence" value="ECO:0007669"/>
    <property type="project" value="TreeGrafter"/>
</dbReference>
<evidence type="ECO:0000256" key="7">
    <source>
        <dbReference type="ARBA" id="ARBA00023204"/>
    </source>
</evidence>
<evidence type="ECO:0000256" key="14">
    <source>
        <dbReference type="PIRSR" id="PIRSR604574-1"/>
    </source>
</evidence>
<sequence>MLDLFADEQPWQEPLAPGAVVLRRLAVAGAATLLRDIEAVAALSPFRHMVTPGGYTMSVAMTGCGGLGWTTNDRGYLYSPVDPVTHLPWPPIPEAFHALCHEAAIAAGYPDFQPDACLINRYAPGAKLSLHQDKDEPNLSAPIVSVSLGLPAIFQFGGLQRNDPLKRLMLEHGDVVVWGGESRLFYHGIQPLKPGQHPLTGEYRYNLTFRQASNSE</sequence>
<accession>A0AAP2AEA7</accession>
<dbReference type="EMBL" id="JAENMS010000004">
    <property type="protein sequence ID" value="MBL5934917.1"/>
    <property type="molecule type" value="Genomic_DNA"/>
</dbReference>
<comment type="function">
    <text evidence="9">Dioxygenase that repairs alkylated DNA and RNA containing 3-methylcytosine or 1-methyladenine by oxidative demethylation. Has highest activity towards 3-methylcytosine. Has lower activity towards alkylated DNA containing ethenoadenine, and no detectable activity towards 1-methylguanine or 3-methylthymine. Accepts double-stranded and single-stranded substrates. Requires molecular oxygen, alpha-ketoglutarate and iron. Provides extensive resistance to alkylating agents such as MMS and DMS (SN2 agents), but not to MMNG and MNU (SN1 agents).</text>
</comment>
<evidence type="ECO:0000256" key="4">
    <source>
        <dbReference type="ARBA" id="ARBA00022964"/>
    </source>
</evidence>
<evidence type="ECO:0000256" key="2">
    <source>
        <dbReference type="ARBA" id="ARBA00022723"/>
    </source>
</evidence>
<dbReference type="InterPro" id="IPR005123">
    <property type="entry name" value="Oxoglu/Fe-dep_dioxygenase_dom"/>
</dbReference>
<keyword evidence="6 15" id="KW-0408">Iron</keyword>
<evidence type="ECO:0000256" key="9">
    <source>
        <dbReference type="ARBA" id="ARBA00055649"/>
    </source>
</evidence>
<evidence type="ECO:0000256" key="13">
    <source>
        <dbReference type="ARBA" id="ARBA00082512"/>
    </source>
</evidence>
<comment type="cofactor">
    <cofactor evidence="15">
        <name>Fe(2+)</name>
        <dbReference type="ChEBI" id="CHEBI:29033"/>
    </cofactor>
    <text evidence="15">Binds 1 Fe(2+) ion per subunit.</text>
</comment>
<dbReference type="GO" id="GO:0006281">
    <property type="term" value="P:DNA repair"/>
    <property type="evidence" value="ECO:0007669"/>
    <property type="project" value="UniProtKB-KW"/>
</dbReference>
<organism evidence="17 18">
    <name type="scientific">Lelliottia amnigena</name>
    <name type="common">Enterobacter amnigenus</name>
    <dbReference type="NCBI Taxonomy" id="61646"/>
    <lineage>
        <taxon>Bacteria</taxon>
        <taxon>Pseudomonadati</taxon>
        <taxon>Pseudomonadota</taxon>
        <taxon>Gammaproteobacteria</taxon>
        <taxon>Enterobacterales</taxon>
        <taxon>Enterobacteriaceae</taxon>
        <taxon>Lelliottia</taxon>
    </lineage>
</organism>
<feature type="binding site" evidence="14">
    <location>
        <begin position="204"/>
        <end position="210"/>
    </location>
    <ligand>
        <name>2-oxoglutarate</name>
        <dbReference type="ChEBI" id="CHEBI:16810"/>
    </ligand>
</feature>
<dbReference type="GO" id="GO:0035516">
    <property type="term" value="F:broad specificity oxidative DNA demethylase activity"/>
    <property type="evidence" value="ECO:0007669"/>
    <property type="project" value="UniProtKB-EC"/>
</dbReference>
<feature type="binding site" evidence="14">
    <location>
        <position position="161"/>
    </location>
    <ligand>
        <name>substrate</name>
    </ligand>
</feature>
<evidence type="ECO:0000256" key="15">
    <source>
        <dbReference type="PIRSR" id="PIRSR604574-2"/>
    </source>
</evidence>
<evidence type="ECO:0000313" key="18">
    <source>
        <dbReference type="Proteomes" id="UP000653275"/>
    </source>
</evidence>
<dbReference type="Pfam" id="PF13532">
    <property type="entry name" value="2OG-FeII_Oxy_2"/>
    <property type="match status" value="1"/>
</dbReference>
<dbReference type="GO" id="GO:0008198">
    <property type="term" value="F:ferrous iron binding"/>
    <property type="evidence" value="ECO:0007669"/>
    <property type="project" value="TreeGrafter"/>
</dbReference>
<keyword evidence="4" id="KW-0223">Dioxygenase</keyword>
<proteinExistence type="inferred from homology"/>
<dbReference type="Gene3D" id="2.60.120.590">
    <property type="entry name" value="Alpha-ketoglutarate-dependent dioxygenase AlkB-like"/>
    <property type="match status" value="1"/>
</dbReference>
<dbReference type="EC" id="1.14.11.33" evidence="10"/>
<name>A0AAP2AEA7_LELAM</name>
<keyword evidence="2 15" id="KW-0479">Metal-binding</keyword>
<dbReference type="GO" id="GO:0005737">
    <property type="term" value="C:cytoplasm"/>
    <property type="evidence" value="ECO:0007669"/>
    <property type="project" value="TreeGrafter"/>
</dbReference>
<dbReference type="PANTHER" id="PTHR16557">
    <property type="entry name" value="ALKYLATED DNA REPAIR PROTEIN ALKB-RELATED"/>
    <property type="match status" value="1"/>
</dbReference>
<dbReference type="PANTHER" id="PTHR16557:SF2">
    <property type="entry name" value="NUCLEIC ACID DIOXYGENASE ALKBH1"/>
    <property type="match status" value="1"/>
</dbReference>
<gene>
    <name evidence="17" type="primary">alkB</name>
    <name evidence="17" type="ORF">I7V27_10670</name>
</gene>
<keyword evidence="5 17" id="KW-0560">Oxidoreductase</keyword>
<keyword evidence="3" id="KW-0227">DNA damage</keyword>
<evidence type="ECO:0000256" key="8">
    <source>
        <dbReference type="ARBA" id="ARBA00050106"/>
    </source>
</evidence>
<evidence type="ECO:0000256" key="3">
    <source>
        <dbReference type="ARBA" id="ARBA00022763"/>
    </source>
</evidence>
<dbReference type="InterPro" id="IPR004574">
    <property type="entry name" value="Alkb"/>
</dbReference>
<dbReference type="FunFam" id="2.60.120.590:FF:000005">
    <property type="entry name" value="Alpha-ketoglutarate-dependent dioxygenase AlkB"/>
    <property type="match status" value="1"/>
</dbReference>
<dbReference type="AlphaFoldDB" id="A0AAP2AEA7"/>
<dbReference type="Proteomes" id="UP000653275">
    <property type="component" value="Unassembled WGS sequence"/>
</dbReference>
<feature type="binding site" evidence="14">
    <location>
        <begin position="120"/>
        <end position="122"/>
    </location>
    <ligand>
        <name>2-oxoglutarate</name>
        <dbReference type="ChEBI" id="CHEBI:16810"/>
    </ligand>
</feature>
<dbReference type="GO" id="GO:0035515">
    <property type="term" value="F:oxidative RNA demethylase activity"/>
    <property type="evidence" value="ECO:0007669"/>
    <property type="project" value="TreeGrafter"/>
</dbReference>
<reference evidence="17" key="1">
    <citation type="submission" date="2020-12" db="EMBL/GenBank/DDBJ databases">
        <title>Draft genome sequence of Enterobacter spp., Lelliottia spp. and Serratia spp. isolated from drinking water reservoirs and lakes.</title>
        <authorList>
            <person name="Reitter C."/>
            <person name="Neuhaus K."/>
            <person name="Huegler M."/>
        </authorList>
    </citation>
    <scope>NUCLEOTIDE SEQUENCE</scope>
    <source>
        <strain evidence="17">TZW15</strain>
    </source>
</reference>
<keyword evidence="7" id="KW-0234">DNA repair</keyword>
<evidence type="ECO:0000256" key="5">
    <source>
        <dbReference type="ARBA" id="ARBA00023002"/>
    </source>
</evidence>
<evidence type="ECO:0000256" key="6">
    <source>
        <dbReference type="ARBA" id="ARBA00023004"/>
    </source>
</evidence>
<dbReference type="RefSeq" id="WP_202665732.1">
    <property type="nucleotide sequence ID" value="NZ_JAENMR010000004.1"/>
</dbReference>
<dbReference type="InterPro" id="IPR027450">
    <property type="entry name" value="AlkB-like"/>
</dbReference>
<feature type="binding site" evidence="14">
    <location>
        <begin position="76"/>
        <end position="78"/>
    </location>
    <ligand>
        <name>substrate</name>
    </ligand>
</feature>
<evidence type="ECO:0000259" key="16">
    <source>
        <dbReference type="PROSITE" id="PS51471"/>
    </source>
</evidence>
<feature type="binding site" evidence="14">
    <location>
        <position position="69"/>
    </location>
    <ligand>
        <name>substrate</name>
    </ligand>
</feature>
<dbReference type="SUPFAM" id="SSF51197">
    <property type="entry name" value="Clavaminate synthase-like"/>
    <property type="match status" value="1"/>
</dbReference>
<comment type="catalytic activity">
    <reaction evidence="8">
        <text>a methylated nucleobase within DNA + 2-oxoglutarate + O2 = a nucleobase within DNA + formaldehyde + succinate + CO2</text>
        <dbReference type="Rhea" id="RHEA:30299"/>
        <dbReference type="Rhea" id="RHEA-COMP:12192"/>
        <dbReference type="Rhea" id="RHEA-COMP:12193"/>
        <dbReference type="ChEBI" id="CHEBI:15379"/>
        <dbReference type="ChEBI" id="CHEBI:16526"/>
        <dbReference type="ChEBI" id="CHEBI:16810"/>
        <dbReference type="ChEBI" id="CHEBI:16842"/>
        <dbReference type="ChEBI" id="CHEBI:30031"/>
        <dbReference type="ChEBI" id="CHEBI:32875"/>
        <dbReference type="ChEBI" id="CHEBI:64428"/>
        <dbReference type="EC" id="1.14.11.33"/>
    </reaction>
</comment>
<feature type="binding site" evidence="15">
    <location>
        <position position="131"/>
    </location>
    <ligand>
        <name>Fe cation</name>
        <dbReference type="ChEBI" id="CHEBI:24875"/>
        <note>catalytic</note>
    </ligand>
</feature>
<evidence type="ECO:0000313" key="17">
    <source>
        <dbReference type="EMBL" id="MBL5934917.1"/>
    </source>
</evidence>
<feature type="domain" description="Fe2OG dioxygenase" evidence="16">
    <location>
        <begin position="113"/>
        <end position="213"/>
    </location>
</feature>
<feature type="binding site" evidence="15">
    <location>
        <position position="187"/>
    </location>
    <ligand>
        <name>Fe cation</name>
        <dbReference type="ChEBI" id="CHEBI:24875"/>
        <note>catalytic</note>
    </ligand>
</feature>
<comment type="similarity">
    <text evidence="1">Belongs to the alkB family.</text>
</comment>
<feature type="binding site" evidence="15">
    <location>
        <position position="133"/>
    </location>
    <ligand>
        <name>Fe cation</name>
        <dbReference type="ChEBI" id="CHEBI:24875"/>
        <note>catalytic</note>
    </ligand>
</feature>
<evidence type="ECO:0000256" key="12">
    <source>
        <dbReference type="ARBA" id="ARBA00080712"/>
    </source>
</evidence>
<comment type="caution">
    <text evidence="17">The sequence shown here is derived from an EMBL/GenBank/DDBJ whole genome shotgun (WGS) entry which is preliminary data.</text>
</comment>
<protein>
    <recommendedName>
        <fullName evidence="11">Alpha-ketoglutarate-dependent dioxygenase AlkB</fullName>
        <ecNumber evidence="10">1.14.11.33</ecNumber>
    </recommendedName>
    <alternativeName>
        <fullName evidence="12">Alkylated DNA repair protein AlkB</fullName>
    </alternativeName>
    <alternativeName>
        <fullName evidence="13">DNA oxidative demethylase AlkB</fullName>
    </alternativeName>
</protein>
<evidence type="ECO:0000256" key="11">
    <source>
        <dbReference type="ARBA" id="ARBA00072243"/>
    </source>
</evidence>
<dbReference type="NCBIfam" id="NF011930">
    <property type="entry name" value="PRK15401.1"/>
    <property type="match status" value="1"/>
</dbReference>
<dbReference type="InterPro" id="IPR037151">
    <property type="entry name" value="AlkB-like_sf"/>
</dbReference>